<protein>
    <recommendedName>
        <fullName evidence="3">PID domain-containing protein</fullName>
    </recommendedName>
</protein>
<dbReference type="EMBL" id="UYJE01006880">
    <property type="protein sequence ID" value="VDI49892.1"/>
    <property type="molecule type" value="Genomic_DNA"/>
</dbReference>
<reference evidence="1" key="1">
    <citation type="submission" date="2018-11" db="EMBL/GenBank/DDBJ databases">
        <authorList>
            <person name="Alioto T."/>
            <person name="Alioto T."/>
        </authorList>
    </citation>
    <scope>NUCLEOTIDE SEQUENCE</scope>
</reference>
<proteinExistence type="predicted"/>
<gene>
    <name evidence="1" type="ORF">MGAL_10B013263</name>
</gene>
<evidence type="ECO:0000313" key="2">
    <source>
        <dbReference type="Proteomes" id="UP000596742"/>
    </source>
</evidence>
<dbReference type="AlphaFoldDB" id="A0A8B6FIR4"/>
<evidence type="ECO:0008006" key="3">
    <source>
        <dbReference type="Google" id="ProtNLM"/>
    </source>
</evidence>
<evidence type="ECO:0000313" key="1">
    <source>
        <dbReference type="EMBL" id="VDI49892.1"/>
    </source>
</evidence>
<dbReference type="PANTHER" id="PTHR21219:SF3">
    <property type="entry name" value="FI19613P1"/>
    <property type="match status" value="1"/>
</dbReference>
<dbReference type="PANTHER" id="PTHR21219">
    <property type="entry name" value="FI19613P1"/>
    <property type="match status" value="1"/>
</dbReference>
<name>A0A8B6FIR4_MYTGA</name>
<dbReference type="OrthoDB" id="10007483at2759"/>
<accession>A0A8B6FIR4</accession>
<comment type="caution">
    <text evidence="1">The sequence shown here is derived from an EMBL/GenBank/DDBJ whole genome shotgun (WGS) entry which is preliminary data.</text>
</comment>
<keyword evidence="2" id="KW-1185">Reference proteome</keyword>
<organism evidence="1 2">
    <name type="scientific">Mytilus galloprovincialis</name>
    <name type="common">Mediterranean mussel</name>
    <dbReference type="NCBI Taxonomy" id="29158"/>
    <lineage>
        <taxon>Eukaryota</taxon>
        <taxon>Metazoa</taxon>
        <taxon>Spiralia</taxon>
        <taxon>Lophotrochozoa</taxon>
        <taxon>Mollusca</taxon>
        <taxon>Bivalvia</taxon>
        <taxon>Autobranchia</taxon>
        <taxon>Pteriomorphia</taxon>
        <taxon>Mytilida</taxon>
        <taxon>Mytiloidea</taxon>
        <taxon>Mytilidae</taxon>
        <taxon>Mytilinae</taxon>
        <taxon>Mytilus</taxon>
    </lineage>
</organism>
<dbReference type="Proteomes" id="UP000596742">
    <property type="component" value="Unassembled WGS sequence"/>
</dbReference>
<sequence length="171" mass="18959">MEEPVMALVKRRVLYIGTSVSLETSDGLEAVQKPLCDRYPVGENDQLVVQAIETNLIVLNTGFQIQFIEEPDASVFFPFSSLTFCAAVRPVTEVNAPSGEVMTKFVSLNSELTSQNTKNPAIFTAITRHTNGKTLECHGFICSSDKDALDIVKTTTMAHIRMRRNTAMRDK</sequence>